<gene>
    <name evidence="1" type="ORF">GIB67_011138</name>
</gene>
<evidence type="ECO:0000313" key="2">
    <source>
        <dbReference type="Proteomes" id="UP000541444"/>
    </source>
</evidence>
<name>A0A7J7PAA8_9MAGN</name>
<organism evidence="1 2">
    <name type="scientific">Kingdonia uniflora</name>
    <dbReference type="NCBI Taxonomy" id="39325"/>
    <lineage>
        <taxon>Eukaryota</taxon>
        <taxon>Viridiplantae</taxon>
        <taxon>Streptophyta</taxon>
        <taxon>Embryophyta</taxon>
        <taxon>Tracheophyta</taxon>
        <taxon>Spermatophyta</taxon>
        <taxon>Magnoliopsida</taxon>
        <taxon>Ranunculales</taxon>
        <taxon>Circaeasteraceae</taxon>
        <taxon>Kingdonia</taxon>
    </lineage>
</organism>
<dbReference type="AlphaFoldDB" id="A0A7J7PAA8"/>
<dbReference type="OrthoDB" id="1657402at2759"/>
<reference evidence="1 2" key="1">
    <citation type="journal article" date="2020" name="IScience">
        <title>Genome Sequencing of the Endangered Kingdonia uniflora (Circaeasteraceae, Ranunculales) Reveals Potential Mechanisms of Evolutionary Specialization.</title>
        <authorList>
            <person name="Sun Y."/>
            <person name="Deng T."/>
            <person name="Zhang A."/>
            <person name="Moore M.J."/>
            <person name="Landis J.B."/>
            <person name="Lin N."/>
            <person name="Zhang H."/>
            <person name="Zhang X."/>
            <person name="Huang J."/>
            <person name="Zhang X."/>
            <person name="Sun H."/>
            <person name="Wang H."/>
        </authorList>
    </citation>
    <scope>NUCLEOTIDE SEQUENCE [LARGE SCALE GENOMIC DNA]</scope>
    <source>
        <strain evidence="1">TB1705</strain>
        <tissue evidence="1">Leaf</tissue>
    </source>
</reference>
<keyword evidence="2" id="KW-1185">Reference proteome</keyword>
<protein>
    <submittedName>
        <fullName evidence="1">Uncharacterized protein</fullName>
    </submittedName>
</protein>
<dbReference type="EMBL" id="JACGCM010000115">
    <property type="protein sequence ID" value="KAF6176349.1"/>
    <property type="molecule type" value="Genomic_DNA"/>
</dbReference>
<evidence type="ECO:0000313" key="1">
    <source>
        <dbReference type="EMBL" id="KAF6176349.1"/>
    </source>
</evidence>
<sequence length="132" mass="15015">MTSCLIIAISLFDDFGYAQIVGSAYGTRQNRRFTFTGKINLRAGTNRIALLNIAMGLSVSRLQRLLNLVMPFFFLLDRCFLIQVGIKGEAMNIVSPNGISFVEWTQAPLFAQKQQPLTWYKVKFQHNKIYST</sequence>
<dbReference type="Proteomes" id="UP000541444">
    <property type="component" value="Unassembled WGS sequence"/>
</dbReference>
<proteinExistence type="predicted"/>
<comment type="caution">
    <text evidence="1">The sequence shown here is derived from an EMBL/GenBank/DDBJ whole genome shotgun (WGS) entry which is preliminary data.</text>
</comment>
<accession>A0A7J7PAA8</accession>